<proteinExistence type="predicted"/>
<dbReference type="Proteomes" id="UP001197093">
    <property type="component" value="Unassembled WGS sequence"/>
</dbReference>
<evidence type="ECO:0000313" key="1">
    <source>
        <dbReference type="EMBL" id="KAG7290289.1"/>
    </source>
</evidence>
<name>A0AAD4EZT9_9PEZI</name>
<accession>A0AAD4EZT9</accession>
<evidence type="ECO:0000313" key="2">
    <source>
        <dbReference type="Proteomes" id="UP001197093"/>
    </source>
</evidence>
<organism evidence="1 2">
    <name type="scientific">Staphylotrichum longicolle</name>
    <dbReference type="NCBI Taxonomy" id="669026"/>
    <lineage>
        <taxon>Eukaryota</taxon>
        <taxon>Fungi</taxon>
        <taxon>Dikarya</taxon>
        <taxon>Ascomycota</taxon>
        <taxon>Pezizomycotina</taxon>
        <taxon>Sordariomycetes</taxon>
        <taxon>Sordariomycetidae</taxon>
        <taxon>Sordariales</taxon>
        <taxon>Chaetomiaceae</taxon>
        <taxon>Staphylotrichum</taxon>
    </lineage>
</organism>
<dbReference type="AlphaFoldDB" id="A0AAD4EZT9"/>
<protein>
    <submittedName>
        <fullName evidence="1">Uncharacterized protein</fullName>
    </submittedName>
</protein>
<reference evidence="1" key="1">
    <citation type="submission" date="2023-02" db="EMBL/GenBank/DDBJ databases">
        <authorList>
            <person name="Palmer J.M."/>
        </authorList>
    </citation>
    <scope>NUCLEOTIDE SEQUENCE</scope>
    <source>
        <strain evidence="1">FW57</strain>
    </source>
</reference>
<dbReference type="EMBL" id="JAHCVI010000001">
    <property type="protein sequence ID" value="KAG7290289.1"/>
    <property type="molecule type" value="Genomic_DNA"/>
</dbReference>
<keyword evidence="2" id="KW-1185">Reference proteome</keyword>
<comment type="caution">
    <text evidence="1">The sequence shown here is derived from an EMBL/GenBank/DDBJ whole genome shotgun (WGS) entry which is preliminary data.</text>
</comment>
<sequence>MADPVLPAIGVGIGGANLLSNSFATVAKLNSVRHSTLDFKRRVAALRRRIETCEARHLDWTKKWRYDDDGRYPEAIYRELWGSEYGTIHRTWMAAQADLRHLNRHIQSVLDEKRENPAWREHLAVHRVRLLRNIAFALASEASLEDEICRLEATLKSLDEASERQLRIVASSVSDLAVAPEVMMRLGNLRLFGEQLGPRLSELPSTSAWSLELCHPDIGGNAEGWNTLSSLQVWLSYVFDDGPRRRIKLRYSLVDGPSPNAWAIHVTDNIDDTSQATVTYNPAVSQNYPIARQTEAFSSLFMRRAFESRIAAAAWEADKAYLVLSLVNWSLLLWTSDWTAAWCCSGLRFVRAEASPEVVGKKELFLPSFSRCVRQHQRQHQHHGHAHDEGASGMHDCHANQRLAGLGLVLAETICATPFQKARSGYRRWNFAEWRWDDITETKLLDEVEEKAQCRRVRQAVQHCLAVDQGSSSVAAMYKGYVENVFGP</sequence>
<gene>
    <name evidence="1" type="ORF">NEMBOFW57_000288</name>
</gene>